<evidence type="ECO:0000256" key="1">
    <source>
        <dbReference type="SAM" id="MobiDB-lite"/>
    </source>
</evidence>
<name>A0A9P9HAL0_FUSRE</name>
<evidence type="ECO:0000313" key="2">
    <source>
        <dbReference type="EMBL" id="KAH7254026.1"/>
    </source>
</evidence>
<reference evidence="2" key="1">
    <citation type="journal article" date="2021" name="Nat. Commun.">
        <title>Genetic determinants of endophytism in the Arabidopsis root mycobiome.</title>
        <authorList>
            <person name="Mesny F."/>
            <person name="Miyauchi S."/>
            <person name="Thiergart T."/>
            <person name="Pickel B."/>
            <person name="Atanasova L."/>
            <person name="Karlsson M."/>
            <person name="Huettel B."/>
            <person name="Barry K.W."/>
            <person name="Haridas S."/>
            <person name="Chen C."/>
            <person name="Bauer D."/>
            <person name="Andreopoulos W."/>
            <person name="Pangilinan J."/>
            <person name="LaButti K."/>
            <person name="Riley R."/>
            <person name="Lipzen A."/>
            <person name="Clum A."/>
            <person name="Drula E."/>
            <person name="Henrissat B."/>
            <person name="Kohler A."/>
            <person name="Grigoriev I.V."/>
            <person name="Martin F.M."/>
            <person name="Hacquard S."/>
        </authorList>
    </citation>
    <scope>NUCLEOTIDE SEQUENCE</scope>
    <source>
        <strain evidence="2">MPI-CAGE-AT-0023</strain>
    </source>
</reference>
<dbReference type="OrthoDB" id="5029193at2759"/>
<sequence length="126" mass="14476">MAKEHPAKIPAKDKTPKNKKSKSKLHRLKTVDEPQKGRGCDSIRNTLTALHNTVFSKRKDIPAEVQEFCYRVGILHTHVLEFALKASINEQDGECMDWQWEPTTPVHLFRMTYEESCYPDGAVVRP</sequence>
<organism evidence="2 3">
    <name type="scientific">Fusarium redolens</name>
    <dbReference type="NCBI Taxonomy" id="48865"/>
    <lineage>
        <taxon>Eukaryota</taxon>
        <taxon>Fungi</taxon>
        <taxon>Dikarya</taxon>
        <taxon>Ascomycota</taxon>
        <taxon>Pezizomycotina</taxon>
        <taxon>Sordariomycetes</taxon>
        <taxon>Hypocreomycetidae</taxon>
        <taxon>Hypocreales</taxon>
        <taxon>Nectriaceae</taxon>
        <taxon>Fusarium</taxon>
        <taxon>Fusarium redolens species complex</taxon>
    </lineage>
</organism>
<evidence type="ECO:0000313" key="3">
    <source>
        <dbReference type="Proteomes" id="UP000720189"/>
    </source>
</evidence>
<feature type="compositionally biased region" description="Basic and acidic residues" evidence="1">
    <location>
        <begin position="1"/>
        <end position="16"/>
    </location>
</feature>
<dbReference type="GeneID" id="70231105"/>
<comment type="caution">
    <text evidence="2">The sequence shown here is derived from an EMBL/GenBank/DDBJ whole genome shotgun (WGS) entry which is preliminary data.</text>
</comment>
<proteinExistence type="predicted"/>
<dbReference type="AlphaFoldDB" id="A0A9P9HAL0"/>
<feature type="compositionally biased region" description="Basic residues" evidence="1">
    <location>
        <begin position="17"/>
        <end position="28"/>
    </location>
</feature>
<gene>
    <name evidence="2" type="ORF">BKA55DRAFT_727167</name>
</gene>
<dbReference type="Proteomes" id="UP000720189">
    <property type="component" value="Unassembled WGS sequence"/>
</dbReference>
<keyword evidence="3" id="KW-1185">Reference proteome</keyword>
<dbReference type="EMBL" id="JAGMUX010000007">
    <property type="protein sequence ID" value="KAH7254026.1"/>
    <property type="molecule type" value="Genomic_DNA"/>
</dbReference>
<protein>
    <submittedName>
        <fullName evidence="2">Uncharacterized protein</fullName>
    </submittedName>
</protein>
<feature type="region of interest" description="Disordered" evidence="1">
    <location>
        <begin position="1"/>
        <end position="39"/>
    </location>
</feature>
<accession>A0A9P9HAL0</accession>
<feature type="compositionally biased region" description="Basic and acidic residues" evidence="1">
    <location>
        <begin position="29"/>
        <end position="39"/>
    </location>
</feature>
<dbReference type="RefSeq" id="XP_046050273.1">
    <property type="nucleotide sequence ID" value="XM_046201151.1"/>
</dbReference>